<sequence length="532" mass="57940">MRRSASVWRWQLMLAASTVLIVALIAAFRPEIFGTQPFLFGIFLITVITLATLLVPWHRVRPGLMLVVPFADILAVGLAASASDVRLSFLWVFPVTWIASYYAMPTIIAALALISVCLAALTNSSISPSDMLLRIIVTVLSLGFLATTIRIGTQQARAARRLLLSQSEQMNRIAQRAEAHEHRVTQIIDSLDLALAAVTAEGRIVKANDAYRQLYRRSESDGDLPSRAVEYDDRQGEPLPPECTAVARAARGDHMQAERMWLFDTDGEWRALQVSSQPIATVEDRAGIALLIIEDVTALLEAAQERKTVAAIVSHELRNPLTAIIGHVDLLRDRDDLPERVQEQLSIVASASDRMERLVARVMEESHPDAAVLSEPVDLRQLVDASIASFLPIAQSHHLTLTVEGAQTLMLYGDAFRLRQVIDNLISNAVKYTPSGGRVVVWLGVAPDGQVDLQIADTGMGMADEDLARVFQPYFRAEAAAATDIPGTGLGMGVVEEIVHQHGGTIGVGSVLGAGTTVAVRLPRKPPTEESR</sequence>
<reference evidence="10" key="1">
    <citation type="journal article" date="2014" name="Int. J. Syst. Evol. Microbiol.">
        <title>Complete genome sequence of Corynebacterium casei LMG S-19264T (=DSM 44701T), isolated from a smear-ripened cheese.</title>
        <authorList>
            <consortium name="US DOE Joint Genome Institute (JGI-PGF)"/>
            <person name="Walter F."/>
            <person name="Albersmeier A."/>
            <person name="Kalinowski J."/>
            <person name="Ruckert C."/>
        </authorList>
    </citation>
    <scope>NUCLEOTIDE SEQUENCE</scope>
    <source>
        <strain evidence="10">VKM Ac-1958</strain>
    </source>
</reference>
<keyword evidence="8" id="KW-0472">Membrane</keyword>
<feature type="transmembrane region" description="Helical" evidence="8">
    <location>
        <begin position="64"/>
        <end position="82"/>
    </location>
</feature>
<keyword evidence="8" id="KW-0812">Transmembrane</keyword>
<feature type="domain" description="Histidine kinase" evidence="9">
    <location>
        <begin position="312"/>
        <end position="526"/>
    </location>
</feature>
<keyword evidence="5" id="KW-0808">Transferase</keyword>
<evidence type="ECO:0000256" key="5">
    <source>
        <dbReference type="ARBA" id="ARBA00022679"/>
    </source>
</evidence>
<dbReference type="RefSeq" id="WP_204939223.1">
    <property type="nucleotide sequence ID" value="NZ_BAAAUM010000001.1"/>
</dbReference>
<comment type="subcellular location">
    <subcellularLocation>
        <location evidence="2">Cell membrane</location>
    </subcellularLocation>
</comment>
<dbReference type="InterPro" id="IPR004358">
    <property type="entry name" value="Sig_transdc_His_kin-like_C"/>
</dbReference>
<evidence type="ECO:0000259" key="9">
    <source>
        <dbReference type="PROSITE" id="PS50109"/>
    </source>
</evidence>
<keyword evidence="7" id="KW-0902">Two-component regulatory system</keyword>
<dbReference type="CDD" id="cd00082">
    <property type="entry name" value="HisKA"/>
    <property type="match status" value="1"/>
</dbReference>
<feature type="transmembrane region" description="Helical" evidence="8">
    <location>
        <begin position="38"/>
        <end position="57"/>
    </location>
</feature>
<feature type="transmembrane region" description="Helical" evidence="8">
    <location>
        <begin position="102"/>
        <end position="121"/>
    </location>
</feature>
<dbReference type="GO" id="GO:0005886">
    <property type="term" value="C:plasma membrane"/>
    <property type="evidence" value="ECO:0007669"/>
    <property type="project" value="UniProtKB-SubCell"/>
</dbReference>
<dbReference type="EC" id="2.7.13.3" evidence="3"/>
<evidence type="ECO:0000256" key="7">
    <source>
        <dbReference type="ARBA" id="ARBA00023012"/>
    </source>
</evidence>
<dbReference type="InterPro" id="IPR036097">
    <property type="entry name" value="HisK_dim/P_sf"/>
</dbReference>
<dbReference type="FunFam" id="3.30.565.10:FF:000006">
    <property type="entry name" value="Sensor histidine kinase WalK"/>
    <property type="match status" value="1"/>
</dbReference>
<evidence type="ECO:0000256" key="4">
    <source>
        <dbReference type="ARBA" id="ARBA00022553"/>
    </source>
</evidence>
<dbReference type="GO" id="GO:0000155">
    <property type="term" value="F:phosphorelay sensor kinase activity"/>
    <property type="evidence" value="ECO:0007669"/>
    <property type="project" value="InterPro"/>
</dbReference>
<dbReference type="NCBIfam" id="TIGR00229">
    <property type="entry name" value="sensory_box"/>
    <property type="match status" value="1"/>
</dbReference>
<protein>
    <recommendedName>
        <fullName evidence="3">histidine kinase</fullName>
        <ecNumber evidence="3">2.7.13.3</ecNumber>
    </recommendedName>
</protein>
<feature type="transmembrane region" description="Helical" evidence="8">
    <location>
        <begin position="133"/>
        <end position="152"/>
    </location>
</feature>
<accession>A0A9W6M8I3</accession>
<comment type="catalytic activity">
    <reaction evidence="1">
        <text>ATP + protein L-histidine = ADP + protein N-phospho-L-histidine.</text>
        <dbReference type="EC" id="2.7.13.3"/>
    </reaction>
</comment>
<dbReference type="InterPro" id="IPR000014">
    <property type="entry name" value="PAS"/>
</dbReference>
<evidence type="ECO:0000256" key="2">
    <source>
        <dbReference type="ARBA" id="ARBA00004236"/>
    </source>
</evidence>
<dbReference type="PRINTS" id="PR00344">
    <property type="entry name" value="BCTRLSENSOR"/>
</dbReference>
<dbReference type="CDD" id="cd00075">
    <property type="entry name" value="HATPase"/>
    <property type="match status" value="1"/>
</dbReference>
<proteinExistence type="predicted"/>
<dbReference type="InterPro" id="IPR036890">
    <property type="entry name" value="HATPase_C_sf"/>
</dbReference>
<evidence type="ECO:0000256" key="1">
    <source>
        <dbReference type="ARBA" id="ARBA00000085"/>
    </source>
</evidence>
<dbReference type="Pfam" id="PF02518">
    <property type="entry name" value="HATPase_c"/>
    <property type="match status" value="1"/>
</dbReference>
<keyword evidence="4" id="KW-0597">Phosphoprotein</keyword>
<dbReference type="InterPro" id="IPR003661">
    <property type="entry name" value="HisK_dim/P_dom"/>
</dbReference>
<feature type="transmembrane region" description="Helical" evidence="8">
    <location>
        <begin position="12"/>
        <end position="32"/>
    </location>
</feature>
<evidence type="ECO:0000313" key="11">
    <source>
        <dbReference type="Proteomes" id="UP001142325"/>
    </source>
</evidence>
<keyword evidence="6 10" id="KW-0418">Kinase</keyword>
<dbReference type="Gene3D" id="3.30.450.20">
    <property type="entry name" value="PAS domain"/>
    <property type="match status" value="1"/>
</dbReference>
<dbReference type="Pfam" id="PF00512">
    <property type="entry name" value="HisKA"/>
    <property type="match status" value="1"/>
</dbReference>
<dbReference type="PROSITE" id="PS50109">
    <property type="entry name" value="HIS_KIN"/>
    <property type="match status" value="1"/>
</dbReference>
<dbReference type="AlphaFoldDB" id="A0A9W6M8I3"/>
<comment type="caution">
    <text evidence="10">The sequence shown here is derived from an EMBL/GenBank/DDBJ whole genome shotgun (WGS) entry which is preliminary data.</text>
</comment>
<keyword evidence="8" id="KW-1133">Transmembrane helix</keyword>
<dbReference type="SUPFAM" id="SSF55874">
    <property type="entry name" value="ATPase domain of HSP90 chaperone/DNA topoisomerase II/histidine kinase"/>
    <property type="match status" value="1"/>
</dbReference>
<dbReference type="SMART" id="SM00388">
    <property type="entry name" value="HisKA"/>
    <property type="match status" value="1"/>
</dbReference>
<dbReference type="PANTHER" id="PTHR43047:SF72">
    <property type="entry name" value="OSMOSENSING HISTIDINE PROTEIN KINASE SLN1"/>
    <property type="match status" value="1"/>
</dbReference>
<evidence type="ECO:0000256" key="3">
    <source>
        <dbReference type="ARBA" id="ARBA00012438"/>
    </source>
</evidence>
<dbReference type="SUPFAM" id="SSF47384">
    <property type="entry name" value="Homodimeric domain of signal transducing histidine kinase"/>
    <property type="match status" value="1"/>
</dbReference>
<dbReference type="InterPro" id="IPR005467">
    <property type="entry name" value="His_kinase_dom"/>
</dbReference>
<organism evidence="10 11">
    <name type="scientific">Microbacterium keratanolyticum</name>
    <dbReference type="NCBI Taxonomy" id="67574"/>
    <lineage>
        <taxon>Bacteria</taxon>
        <taxon>Bacillati</taxon>
        <taxon>Actinomycetota</taxon>
        <taxon>Actinomycetes</taxon>
        <taxon>Micrococcales</taxon>
        <taxon>Microbacteriaceae</taxon>
        <taxon>Microbacterium</taxon>
    </lineage>
</organism>
<evidence type="ECO:0000313" key="10">
    <source>
        <dbReference type="EMBL" id="GLK01582.1"/>
    </source>
</evidence>
<dbReference type="Proteomes" id="UP001142325">
    <property type="component" value="Unassembled WGS sequence"/>
</dbReference>
<dbReference type="SUPFAM" id="SSF55785">
    <property type="entry name" value="PYP-like sensor domain (PAS domain)"/>
    <property type="match status" value="1"/>
</dbReference>
<dbReference type="PANTHER" id="PTHR43047">
    <property type="entry name" value="TWO-COMPONENT HISTIDINE PROTEIN KINASE"/>
    <property type="match status" value="1"/>
</dbReference>
<dbReference type="GO" id="GO:0009927">
    <property type="term" value="F:histidine phosphotransfer kinase activity"/>
    <property type="evidence" value="ECO:0007669"/>
    <property type="project" value="TreeGrafter"/>
</dbReference>
<gene>
    <name evidence="10" type="ORF">GCM10017596_12970</name>
</gene>
<dbReference type="Gene3D" id="3.30.565.10">
    <property type="entry name" value="Histidine kinase-like ATPase, C-terminal domain"/>
    <property type="match status" value="1"/>
</dbReference>
<name>A0A9W6M8I3_9MICO</name>
<dbReference type="CDD" id="cd00130">
    <property type="entry name" value="PAS"/>
    <property type="match status" value="1"/>
</dbReference>
<dbReference type="Gene3D" id="1.10.287.130">
    <property type="match status" value="1"/>
</dbReference>
<dbReference type="InterPro" id="IPR035965">
    <property type="entry name" value="PAS-like_dom_sf"/>
</dbReference>
<dbReference type="EMBL" id="BSET01000001">
    <property type="protein sequence ID" value="GLK01582.1"/>
    <property type="molecule type" value="Genomic_DNA"/>
</dbReference>
<dbReference type="InterPro" id="IPR003594">
    <property type="entry name" value="HATPase_dom"/>
</dbReference>
<keyword evidence="11" id="KW-1185">Reference proteome</keyword>
<dbReference type="SMART" id="SM00387">
    <property type="entry name" value="HATPase_c"/>
    <property type="match status" value="1"/>
</dbReference>
<evidence type="ECO:0000256" key="8">
    <source>
        <dbReference type="SAM" id="Phobius"/>
    </source>
</evidence>
<evidence type="ECO:0000256" key="6">
    <source>
        <dbReference type="ARBA" id="ARBA00022777"/>
    </source>
</evidence>
<reference evidence="10" key="2">
    <citation type="submission" date="2023-01" db="EMBL/GenBank/DDBJ databases">
        <authorList>
            <person name="Sun Q."/>
            <person name="Evtushenko L."/>
        </authorList>
    </citation>
    <scope>NUCLEOTIDE SEQUENCE</scope>
    <source>
        <strain evidence="10">VKM Ac-1958</strain>
    </source>
</reference>